<dbReference type="PANTHER" id="PTHR23316">
    <property type="entry name" value="IMPORTIN ALPHA"/>
    <property type="match status" value="1"/>
</dbReference>
<feature type="chain" id="PRO_5035224583" evidence="4">
    <location>
        <begin position="18"/>
        <end position="222"/>
    </location>
</feature>
<dbReference type="EMBL" id="CAKKLH010000336">
    <property type="protein sequence ID" value="CAH0113161.1"/>
    <property type="molecule type" value="Genomic_DNA"/>
</dbReference>
<keyword evidence="3" id="KW-0653">Protein transport</keyword>
<evidence type="ECO:0000313" key="6">
    <source>
        <dbReference type="Proteomes" id="UP000789390"/>
    </source>
</evidence>
<evidence type="ECO:0000256" key="4">
    <source>
        <dbReference type="SAM" id="SignalP"/>
    </source>
</evidence>
<organism evidence="5 6">
    <name type="scientific">Daphnia galeata</name>
    <dbReference type="NCBI Taxonomy" id="27404"/>
    <lineage>
        <taxon>Eukaryota</taxon>
        <taxon>Metazoa</taxon>
        <taxon>Ecdysozoa</taxon>
        <taxon>Arthropoda</taxon>
        <taxon>Crustacea</taxon>
        <taxon>Branchiopoda</taxon>
        <taxon>Diplostraca</taxon>
        <taxon>Cladocera</taxon>
        <taxon>Anomopoda</taxon>
        <taxon>Daphniidae</taxon>
        <taxon>Daphnia</taxon>
    </lineage>
</organism>
<protein>
    <submittedName>
        <fullName evidence="5">Uncharacterized protein</fullName>
    </submittedName>
</protein>
<comment type="similarity">
    <text evidence="1">Belongs to the importin alpha family.</text>
</comment>
<dbReference type="Gene3D" id="1.25.10.10">
    <property type="entry name" value="Leucine-rich Repeat Variant"/>
    <property type="match status" value="2"/>
</dbReference>
<dbReference type="AlphaFoldDB" id="A0A8J2S2M8"/>
<evidence type="ECO:0000313" key="5">
    <source>
        <dbReference type="EMBL" id="CAH0113161.1"/>
    </source>
</evidence>
<evidence type="ECO:0000256" key="3">
    <source>
        <dbReference type="ARBA" id="ARBA00022927"/>
    </source>
</evidence>
<comment type="caution">
    <text evidence="5">The sequence shown here is derived from an EMBL/GenBank/DDBJ whole genome shotgun (WGS) entry which is preliminary data.</text>
</comment>
<evidence type="ECO:0000256" key="1">
    <source>
        <dbReference type="ARBA" id="ARBA00010394"/>
    </source>
</evidence>
<dbReference type="SUPFAM" id="SSF48371">
    <property type="entry name" value="ARM repeat"/>
    <property type="match status" value="1"/>
</dbReference>
<sequence length="222" mass="24871">MCMLEWLLVALLEHIEVFVITPTLRTICNIITGNGVQSDSVLTARTCALLVKLLSTFKDENHQRGCVDRIQHWIPVGNFVQIQALVTNNVISFIEGLFYKWSSVGFKSQNSATRWRRLRVKVKFGNDEIIFNSFSCRGILHLLSLHFSSGFQLLVLSFSHYSLDLQLEFAWAITRIASGIFDQTKAIVCAAAVAGLFSLLGSPHPVEAEQAVWTLVAEQDNT</sequence>
<evidence type="ECO:0000256" key="2">
    <source>
        <dbReference type="ARBA" id="ARBA00022448"/>
    </source>
</evidence>
<reference evidence="5" key="1">
    <citation type="submission" date="2021-11" db="EMBL/GenBank/DDBJ databases">
        <authorList>
            <person name="Schell T."/>
        </authorList>
    </citation>
    <scope>NUCLEOTIDE SEQUENCE</scope>
    <source>
        <strain evidence="5">M5</strain>
    </source>
</reference>
<dbReference type="GO" id="GO:0015031">
    <property type="term" value="P:protein transport"/>
    <property type="evidence" value="ECO:0007669"/>
    <property type="project" value="UniProtKB-KW"/>
</dbReference>
<proteinExistence type="inferred from homology"/>
<feature type="signal peptide" evidence="4">
    <location>
        <begin position="1"/>
        <end position="17"/>
    </location>
</feature>
<accession>A0A8J2S2M8</accession>
<dbReference type="InterPro" id="IPR011989">
    <property type="entry name" value="ARM-like"/>
</dbReference>
<dbReference type="InterPro" id="IPR016024">
    <property type="entry name" value="ARM-type_fold"/>
</dbReference>
<keyword evidence="6" id="KW-1185">Reference proteome</keyword>
<name>A0A8J2S2M8_9CRUS</name>
<dbReference type="Proteomes" id="UP000789390">
    <property type="component" value="Unassembled WGS sequence"/>
</dbReference>
<gene>
    <name evidence="5" type="ORF">DGAL_LOCUS16963</name>
</gene>
<keyword evidence="2" id="KW-0813">Transport</keyword>
<keyword evidence="4" id="KW-0732">Signal</keyword>